<dbReference type="InterPro" id="IPR006680">
    <property type="entry name" value="Amidohydro-rel"/>
</dbReference>
<dbReference type="SUPFAM" id="SSF51338">
    <property type="entry name" value="Composite domain of metallo-dependent hydrolases"/>
    <property type="match status" value="1"/>
</dbReference>
<evidence type="ECO:0000313" key="11">
    <source>
        <dbReference type="Proteomes" id="UP000298460"/>
    </source>
</evidence>
<dbReference type="NCBIfam" id="TIGR00221">
    <property type="entry name" value="nagA"/>
    <property type="match status" value="1"/>
</dbReference>
<comment type="similarity">
    <text evidence="1 5">Belongs to the metallo-dependent hydrolases superfamily. NagA family.</text>
</comment>
<feature type="binding site" evidence="7">
    <location>
        <position position="264"/>
    </location>
    <ligand>
        <name>substrate</name>
    </ligand>
</feature>
<dbReference type="InterPro" id="IPR003764">
    <property type="entry name" value="GlcNAc_6-P_deAcase"/>
</dbReference>
<comment type="caution">
    <text evidence="10">The sequence shown here is derived from an EMBL/GenBank/DDBJ whole genome shotgun (WGS) entry which is preliminary data.</text>
</comment>
<keyword evidence="4 5" id="KW-0119">Carbohydrate metabolism</keyword>
<evidence type="ECO:0000256" key="5">
    <source>
        <dbReference type="PIRNR" id="PIRNR038994"/>
    </source>
</evidence>
<feature type="binding site" evidence="7">
    <location>
        <position position="149"/>
    </location>
    <ligand>
        <name>substrate</name>
    </ligand>
</feature>
<protein>
    <submittedName>
        <fullName evidence="10">N-acetylglucosamine-6-phosphate deacetylase</fullName>
        <ecNumber evidence="10">3.5.1.25</ecNumber>
    </submittedName>
</protein>
<dbReference type="AlphaFoldDB" id="A0A4Z0RB24"/>
<dbReference type="OrthoDB" id="9776488at2"/>
<keyword evidence="11" id="KW-1185">Reference proteome</keyword>
<evidence type="ECO:0000256" key="4">
    <source>
        <dbReference type="ARBA" id="ARBA00023277"/>
    </source>
</evidence>
<feature type="binding site" evidence="7">
    <location>
        <position position="240"/>
    </location>
    <ligand>
        <name>substrate</name>
    </ligand>
</feature>
<dbReference type="PANTHER" id="PTHR11113">
    <property type="entry name" value="N-ACETYLGLUCOSAMINE-6-PHOSPHATE DEACETYLASE"/>
    <property type="match status" value="1"/>
</dbReference>
<organism evidence="10 11">
    <name type="scientific">Desulfosporosinus fructosivorans</name>
    <dbReference type="NCBI Taxonomy" id="2018669"/>
    <lineage>
        <taxon>Bacteria</taxon>
        <taxon>Bacillati</taxon>
        <taxon>Bacillota</taxon>
        <taxon>Clostridia</taxon>
        <taxon>Eubacteriales</taxon>
        <taxon>Desulfitobacteriaceae</taxon>
        <taxon>Desulfosporosinus</taxon>
    </lineage>
</organism>
<evidence type="ECO:0000313" key="10">
    <source>
        <dbReference type="EMBL" id="TGE39634.1"/>
    </source>
</evidence>
<feature type="active site" description="Proton donor/acceptor" evidence="6">
    <location>
        <position position="287"/>
    </location>
</feature>
<keyword evidence="3 5" id="KW-0378">Hydrolase</keyword>
<dbReference type="PIRSF" id="PIRSF038994">
    <property type="entry name" value="NagA"/>
    <property type="match status" value="1"/>
</dbReference>
<evidence type="ECO:0000256" key="2">
    <source>
        <dbReference type="ARBA" id="ARBA00022723"/>
    </source>
</evidence>
<gene>
    <name evidence="10" type="primary">nagA</name>
    <name evidence="10" type="ORF">E4K67_01085</name>
</gene>
<dbReference type="PANTHER" id="PTHR11113:SF14">
    <property type="entry name" value="N-ACETYLGLUCOSAMINE-6-PHOSPHATE DEACETYLASE"/>
    <property type="match status" value="1"/>
</dbReference>
<dbReference type="Gene3D" id="3.20.20.140">
    <property type="entry name" value="Metal-dependent hydrolases"/>
    <property type="match status" value="1"/>
</dbReference>
<dbReference type="EC" id="3.5.1.25" evidence="10"/>
<dbReference type="Proteomes" id="UP000298460">
    <property type="component" value="Unassembled WGS sequence"/>
</dbReference>
<evidence type="ECO:0000256" key="3">
    <source>
        <dbReference type="ARBA" id="ARBA00022801"/>
    </source>
</evidence>
<proteinExistence type="inferred from homology"/>
<feature type="binding site" evidence="8">
    <location>
        <position position="138"/>
    </location>
    <ligand>
        <name>Zn(2+)</name>
        <dbReference type="ChEBI" id="CHEBI:29105"/>
    </ligand>
</feature>
<feature type="binding site" evidence="8">
    <location>
        <position position="208"/>
    </location>
    <ligand>
        <name>Zn(2+)</name>
        <dbReference type="ChEBI" id="CHEBI:29105"/>
    </ligand>
</feature>
<sequence>MDRGLVHGATLVLPDRICSGGMLWQDGILKEIFDEASEIQRSRPEDLKETTVWDMEGDFVIPGLIDTHVHGAGGYDVMDGTPESLHTLAEALLKEGTTAFLPTTMSCSAEQLKKVLHNVADFHRGQLWGAESLGLHLEGPFLAVEFRGAQATELIWEGAKEGSAQFLANLLGEFPDLVKILTFAPERPDGRELAEICAAHGVIPSAGHTAANFDQMGQAVQWGVRHITHAFNAMPGIHHRNPGLLTKALLEETITMEIIADGVHIHPAVIDLVLRNKSPERVCLISDGTRAVGMPDGEYELGGQKTFVRQGMAQLPDGTIAGSAYPLRQGLKTLVQTLEYPLPKAVCYVTLNPAKLLGVDNRIGSLELNKEATFIRLSPDFDIKQVWLQGKLVFEARGI</sequence>
<keyword evidence="2 8" id="KW-0479">Metal-binding</keyword>
<dbReference type="Gene3D" id="2.30.40.10">
    <property type="entry name" value="Urease, subunit C, domain 1"/>
    <property type="match status" value="1"/>
</dbReference>
<dbReference type="Pfam" id="PF01979">
    <property type="entry name" value="Amidohydro_1"/>
    <property type="match status" value="1"/>
</dbReference>
<feature type="domain" description="Amidohydrolase-related" evidence="9">
    <location>
        <begin position="59"/>
        <end position="393"/>
    </location>
</feature>
<accession>A0A4Z0RB24</accession>
<feature type="binding site" evidence="7">
    <location>
        <begin position="320"/>
        <end position="322"/>
    </location>
    <ligand>
        <name>substrate</name>
    </ligand>
</feature>
<evidence type="ECO:0000256" key="6">
    <source>
        <dbReference type="PIRSR" id="PIRSR038994-1"/>
    </source>
</evidence>
<evidence type="ECO:0000256" key="8">
    <source>
        <dbReference type="PIRSR" id="PIRSR038994-3"/>
    </source>
</evidence>
<dbReference type="InterPro" id="IPR011059">
    <property type="entry name" value="Metal-dep_hydrolase_composite"/>
</dbReference>
<dbReference type="GO" id="GO:0046872">
    <property type="term" value="F:metal ion binding"/>
    <property type="evidence" value="ECO:0007669"/>
    <property type="project" value="UniProtKB-KW"/>
</dbReference>
<evidence type="ECO:0000256" key="7">
    <source>
        <dbReference type="PIRSR" id="PIRSR038994-2"/>
    </source>
</evidence>
<name>A0A4Z0RB24_9FIRM</name>
<evidence type="ECO:0000256" key="1">
    <source>
        <dbReference type="ARBA" id="ARBA00010716"/>
    </source>
</evidence>
<comment type="cofactor">
    <cofactor evidence="8">
        <name>a divalent metal cation</name>
        <dbReference type="ChEBI" id="CHEBI:60240"/>
    </cofactor>
    <text evidence="8">Binds 1 divalent metal cation per subunit.</text>
</comment>
<dbReference type="CDD" id="cd00854">
    <property type="entry name" value="NagA"/>
    <property type="match status" value="1"/>
</dbReference>
<dbReference type="EMBL" id="SPQQ01000001">
    <property type="protein sequence ID" value="TGE39634.1"/>
    <property type="molecule type" value="Genomic_DNA"/>
</dbReference>
<dbReference type="InterPro" id="IPR032466">
    <property type="entry name" value="Metal_Hydrolase"/>
</dbReference>
<evidence type="ECO:0000259" key="9">
    <source>
        <dbReference type="Pfam" id="PF01979"/>
    </source>
</evidence>
<feature type="binding site" evidence="8">
    <location>
        <position position="229"/>
    </location>
    <ligand>
        <name>Zn(2+)</name>
        <dbReference type="ChEBI" id="CHEBI:29105"/>
    </ligand>
</feature>
<dbReference type="GO" id="GO:0006046">
    <property type="term" value="P:N-acetylglucosamine catabolic process"/>
    <property type="evidence" value="ECO:0007669"/>
    <property type="project" value="TreeGrafter"/>
</dbReference>
<dbReference type="RefSeq" id="WP_135544574.1">
    <property type="nucleotide sequence ID" value="NZ_SPQQ01000001.1"/>
</dbReference>
<dbReference type="GO" id="GO:0008448">
    <property type="term" value="F:N-acetylglucosamine-6-phosphate deacetylase activity"/>
    <property type="evidence" value="ECO:0007669"/>
    <property type="project" value="UniProtKB-EC"/>
</dbReference>
<dbReference type="SUPFAM" id="SSF51556">
    <property type="entry name" value="Metallo-dependent hydrolases"/>
    <property type="match status" value="1"/>
</dbReference>
<feature type="binding site" evidence="7">
    <location>
        <begin position="232"/>
        <end position="233"/>
    </location>
    <ligand>
        <name>substrate</name>
    </ligand>
</feature>
<reference evidence="10 11" key="1">
    <citation type="submission" date="2019-03" db="EMBL/GenBank/DDBJ databases">
        <title>Draft Genome Sequence of Desulfosporosinus fructosivorans Strain 63.6F, Isolated from Marine Sediment in the Baltic Sea.</title>
        <authorList>
            <person name="Hausmann B."/>
            <person name="Vandieken V."/>
            <person name="Pjevac P."/>
            <person name="Schreck K."/>
            <person name="Herbold C.W."/>
            <person name="Loy A."/>
        </authorList>
    </citation>
    <scope>NUCLEOTIDE SEQUENCE [LARGE SCALE GENOMIC DNA]</scope>
    <source>
        <strain evidence="10 11">63.6F</strain>
    </source>
</reference>